<evidence type="ECO:0000313" key="2">
    <source>
        <dbReference type="Proteomes" id="UP000257109"/>
    </source>
</evidence>
<proteinExistence type="predicted"/>
<keyword evidence="2" id="KW-1185">Reference proteome</keyword>
<reference evidence="1" key="1">
    <citation type="submission" date="2018-05" db="EMBL/GenBank/DDBJ databases">
        <title>Draft genome of Mucuna pruriens seed.</title>
        <authorList>
            <person name="Nnadi N.E."/>
            <person name="Vos R."/>
            <person name="Hasami M.H."/>
            <person name="Devisetty U.K."/>
            <person name="Aguiy J.C."/>
        </authorList>
    </citation>
    <scope>NUCLEOTIDE SEQUENCE [LARGE SCALE GENOMIC DNA]</scope>
    <source>
        <strain evidence="1">JCA_2017</strain>
    </source>
</reference>
<protein>
    <submittedName>
        <fullName evidence="1">Uncharacterized protein</fullName>
    </submittedName>
</protein>
<evidence type="ECO:0000313" key="1">
    <source>
        <dbReference type="EMBL" id="RDX75499.1"/>
    </source>
</evidence>
<dbReference type="AlphaFoldDB" id="A0A371FB42"/>
<organism evidence="1 2">
    <name type="scientific">Mucuna pruriens</name>
    <name type="common">Velvet bean</name>
    <name type="synonym">Dolichos pruriens</name>
    <dbReference type="NCBI Taxonomy" id="157652"/>
    <lineage>
        <taxon>Eukaryota</taxon>
        <taxon>Viridiplantae</taxon>
        <taxon>Streptophyta</taxon>
        <taxon>Embryophyta</taxon>
        <taxon>Tracheophyta</taxon>
        <taxon>Spermatophyta</taxon>
        <taxon>Magnoliopsida</taxon>
        <taxon>eudicotyledons</taxon>
        <taxon>Gunneridae</taxon>
        <taxon>Pentapetalae</taxon>
        <taxon>rosids</taxon>
        <taxon>fabids</taxon>
        <taxon>Fabales</taxon>
        <taxon>Fabaceae</taxon>
        <taxon>Papilionoideae</taxon>
        <taxon>50 kb inversion clade</taxon>
        <taxon>NPAAA clade</taxon>
        <taxon>indigoferoid/millettioid clade</taxon>
        <taxon>Phaseoleae</taxon>
        <taxon>Mucuna</taxon>
    </lineage>
</organism>
<accession>A0A371FB42</accession>
<gene>
    <name evidence="1" type="ORF">CR513_44608</name>
</gene>
<name>A0A371FB42_MUCPR</name>
<feature type="non-terminal residue" evidence="1">
    <location>
        <position position="1"/>
    </location>
</feature>
<sequence>RQSISVASVCIQPRPSRIVSVEIDSVQSLLRATRPLPRRVDFEEFKGFLALEVFLSSQLFGVPKSLIND</sequence>
<comment type="caution">
    <text evidence="1">The sequence shown here is derived from an EMBL/GenBank/DDBJ whole genome shotgun (WGS) entry which is preliminary data.</text>
</comment>
<dbReference type="EMBL" id="QJKJ01009821">
    <property type="protein sequence ID" value="RDX75499.1"/>
    <property type="molecule type" value="Genomic_DNA"/>
</dbReference>
<dbReference type="Proteomes" id="UP000257109">
    <property type="component" value="Unassembled WGS sequence"/>
</dbReference>